<accession>A0A0F9Q0X7</accession>
<proteinExistence type="predicted"/>
<comment type="caution">
    <text evidence="1">The sequence shown here is derived from an EMBL/GenBank/DDBJ whole genome shotgun (WGS) entry which is preliminary data.</text>
</comment>
<protein>
    <submittedName>
        <fullName evidence="1">Uncharacterized protein</fullName>
    </submittedName>
</protein>
<evidence type="ECO:0000313" key="1">
    <source>
        <dbReference type="EMBL" id="KKN30652.1"/>
    </source>
</evidence>
<dbReference type="EMBL" id="LAZR01002389">
    <property type="protein sequence ID" value="KKN30652.1"/>
    <property type="molecule type" value="Genomic_DNA"/>
</dbReference>
<dbReference type="AlphaFoldDB" id="A0A0F9Q0X7"/>
<name>A0A0F9Q0X7_9ZZZZ</name>
<organism evidence="1">
    <name type="scientific">marine sediment metagenome</name>
    <dbReference type="NCBI Taxonomy" id="412755"/>
    <lineage>
        <taxon>unclassified sequences</taxon>
        <taxon>metagenomes</taxon>
        <taxon>ecological metagenomes</taxon>
    </lineage>
</organism>
<reference evidence="1" key="1">
    <citation type="journal article" date="2015" name="Nature">
        <title>Complex archaea that bridge the gap between prokaryotes and eukaryotes.</title>
        <authorList>
            <person name="Spang A."/>
            <person name="Saw J.H."/>
            <person name="Jorgensen S.L."/>
            <person name="Zaremba-Niedzwiedzka K."/>
            <person name="Martijn J."/>
            <person name="Lind A.E."/>
            <person name="van Eijk R."/>
            <person name="Schleper C."/>
            <person name="Guy L."/>
            <person name="Ettema T.J."/>
        </authorList>
    </citation>
    <scope>NUCLEOTIDE SEQUENCE</scope>
</reference>
<gene>
    <name evidence="1" type="ORF">LCGC14_0831610</name>
</gene>
<sequence>MGSQGGRVTKQDAIEAALRAILTNEHGLLEVEALRIAPDLENLANTCERLGVEKAREAVETAEKSSFEIAEVGLEIALEAIDALKGDV</sequence>